<dbReference type="GO" id="GO:0004497">
    <property type="term" value="F:monooxygenase activity"/>
    <property type="evidence" value="ECO:0007669"/>
    <property type="project" value="UniProtKB-KW"/>
</dbReference>
<proteinExistence type="inferred from homology"/>
<keyword evidence="5" id="KW-0479">Metal-binding</keyword>
<keyword evidence="11" id="KW-1185">Reference proteome</keyword>
<reference evidence="11" key="1">
    <citation type="submission" date="2019-07" db="EMBL/GenBank/DDBJ databases">
        <title>De Novo Assembly of kiwifruit Actinidia rufa.</title>
        <authorList>
            <person name="Sugita-Konishi S."/>
            <person name="Sato K."/>
            <person name="Mori E."/>
            <person name="Abe Y."/>
            <person name="Kisaki G."/>
            <person name="Hamano K."/>
            <person name="Suezawa K."/>
            <person name="Otani M."/>
            <person name="Fukuda T."/>
            <person name="Manabe T."/>
            <person name="Gomi K."/>
            <person name="Tabuchi M."/>
            <person name="Akimitsu K."/>
            <person name="Kataoka I."/>
        </authorList>
    </citation>
    <scope>NUCLEOTIDE SEQUENCE [LARGE SCALE GENOMIC DNA]</scope>
    <source>
        <strain evidence="11">cv. Fuchu</strain>
    </source>
</reference>
<dbReference type="OrthoDB" id="3945418at2759"/>
<organism evidence="10 11">
    <name type="scientific">Actinidia rufa</name>
    <dbReference type="NCBI Taxonomy" id="165716"/>
    <lineage>
        <taxon>Eukaryota</taxon>
        <taxon>Viridiplantae</taxon>
        <taxon>Streptophyta</taxon>
        <taxon>Embryophyta</taxon>
        <taxon>Tracheophyta</taxon>
        <taxon>Spermatophyta</taxon>
        <taxon>Magnoliopsida</taxon>
        <taxon>eudicotyledons</taxon>
        <taxon>Gunneridae</taxon>
        <taxon>Pentapetalae</taxon>
        <taxon>asterids</taxon>
        <taxon>Ericales</taxon>
        <taxon>Actinidiaceae</taxon>
        <taxon>Actinidia</taxon>
    </lineage>
</organism>
<dbReference type="GO" id="GO:0016020">
    <property type="term" value="C:membrane"/>
    <property type="evidence" value="ECO:0007669"/>
    <property type="project" value="UniProtKB-SubCell"/>
</dbReference>
<gene>
    <name evidence="10" type="ORF">Acr_00g0009900</name>
</gene>
<keyword evidence="4" id="KW-0349">Heme</keyword>
<dbReference type="InterPro" id="IPR036396">
    <property type="entry name" value="Cyt_P450_sf"/>
</dbReference>
<dbReference type="GO" id="GO:0016705">
    <property type="term" value="F:oxidoreductase activity, acting on paired donors, with incorporation or reduction of molecular oxygen"/>
    <property type="evidence" value="ECO:0007669"/>
    <property type="project" value="InterPro"/>
</dbReference>
<keyword evidence="7" id="KW-0408">Iron</keyword>
<name>A0A7J0D902_9ERIC</name>
<evidence type="ECO:0000256" key="5">
    <source>
        <dbReference type="ARBA" id="ARBA00022723"/>
    </source>
</evidence>
<dbReference type="GO" id="GO:0016125">
    <property type="term" value="P:sterol metabolic process"/>
    <property type="evidence" value="ECO:0007669"/>
    <property type="project" value="TreeGrafter"/>
</dbReference>
<dbReference type="GO" id="GO:0020037">
    <property type="term" value="F:heme binding"/>
    <property type="evidence" value="ECO:0007669"/>
    <property type="project" value="InterPro"/>
</dbReference>
<comment type="caution">
    <text evidence="10">The sequence shown here is derived from an EMBL/GenBank/DDBJ whole genome shotgun (WGS) entry which is preliminary data.</text>
</comment>
<accession>A0A7J0D902</accession>
<dbReference type="EMBL" id="BJWL01000106">
    <property type="protein sequence ID" value="GFS30062.1"/>
    <property type="molecule type" value="Genomic_DNA"/>
</dbReference>
<evidence type="ECO:0000256" key="4">
    <source>
        <dbReference type="ARBA" id="ARBA00022617"/>
    </source>
</evidence>
<evidence type="ECO:0000256" key="3">
    <source>
        <dbReference type="ARBA" id="ARBA00010617"/>
    </source>
</evidence>
<dbReference type="InterPro" id="IPR001128">
    <property type="entry name" value="Cyt_P450"/>
</dbReference>
<evidence type="ECO:0000256" key="7">
    <source>
        <dbReference type="ARBA" id="ARBA00023004"/>
    </source>
</evidence>
<evidence type="ECO:0000313" key="10">
    <source>
        <dbReference type="EMBL" id="GFS30062.1"/>
    </source>
</evidence>
<dbReference type="PANTHER" id="PTHR24286">
    <property type="entry name" value="CYTOCHROME P450 26"/>
    <property type="match status" value="1"/>
</dbReference>
<dbReference type="GO" id="GO:0005506">
    <property type="term" value="F:iron ion binding"/>
    <property type="evidence" value="ECO:0007669"/>
    <property type="project" value="InterPro"/>
</dbReference>
<keyword evidence="6" id="KW-0560">Oxidoreductase</keyword>
<comment type="cofactor">
    <cofactor evidence="1">
        <name>heme</name>
        <dbReference type="ChEBI" id="CHEBI:30413"/>
    </cofactor>
</comment>
<dbReference type="SUPFAM" id="SSF48264">
    <property type="entry name" value="Cytochrome P450"/>
    <property type="match status" value="1"/>
</dbReference>
<evidence type="ECO:0000256" key="1">
    <source>
        <dbReference type="ARBA" id="ARBA00001971"/>
    </source>
</evidence>
<dbReference type="Proteomes" id="UP000585474">
    <property type="component" value="Unassembled WGS sequence"/>
</dbReference>
<evidence type="ECO:0000256" key="9">
    <source>
        <dbReference type="ARBA" id="ARBA00023136"/>
    </source>
</evidence>
<comment type="similarity">
    <text evidence="3">Belongs to the cytochrome P450 family.</text>
</comment>
<dbReference type="Gene3D" id="1.10.630.10">
    <property type="entry name" value="Cytochrome P450"/>
    <property type="match status" value="1"/>
</dbReference>
<protein>
    <submittedName>
        <fullName evidence="10">Cytochrome P450, family 716, subfamily A, polypeptide 1</fullName>
    </submittedName>
</protein>
<evidence type="ECO:0000256" key="8">
    <source>
        <dbReference type="ARBA" id="ARBA00023033"/>
    </source>
</evidence>
<keyword evidence="8" id="KW-0503">Monooxygenase</keyword>
<sequence>MEDPSHVAKLEGPFGVLAAGMISIPIDLPGTPFNLGIKASNFIMKELVAIIKQTKIDLAEEKMFPTKDILSLPSSVCASIVNTLLSCLRATKEFTKGKWKLQNQKVHVNYWIGLIFRRRSTCEVHVAREVTRLAAPVQGTFREAINDFMYNGFFIPKGWKLLWSVNSTHKNVEFFPEPRKFDPSRFEGCGPKICPGKDMSRKRYARMKRLVFMHHLVKRFRWEKMIPDGKIVVNPMPEYEKGLPIRLFPHKA</sequence>
<keyword evidence="9" id="KW-0472">Membrane</keyword>
<dbReference type="Pfam" id="PF00067">
    <property type="entry name" value="p450"/>
    <property type="match status" value="1"/>
</dbReference>
<dbReference type="PANTHER" id="PTHR24286:SF349">
    <property type="entry name" value="CYTOCHROME P450 716A1-RELATED"/>
    <property type="match status" value="1"/>
</dbReference>
<comment type="subcellular location">
    <subcellularLocation>
        <location evidence="2">Membrane</location>
    </subcellularLocation>
</comment>
<evidence type="ECO:0000313" key="11">
    <source>
        <dbReference type="Proteomes" id="UP000585474"/>
    </source>
</evidence>
<dbReference type="AlphaFoldDB" id="A0A7J0D902"/>
<evidence type="ECO:0000256" key="2">
    <source>
        <dbReference type="ARBA" id="ARBA00004370"/>
    </source>
</evidence>
<evidence type="ECO:0000256" key="6">
    <source>
        <dbReference type="ARBA" id="ARBA00023002"/>
    </source>
</evidence>